<dbReference type="AlphaFoldDB" id="A0A8S0V3P0"/>
<dbReference type="EMBL" id="CACTIH010009109">
    <property type="protein sequence ID" value="CAA3024501.1"/>
    <property type="molecule type" value="Genomic_DNA"/>
</dbReference>
<gene>
    <name evidence="1" type="ORF">OLEA9_A060250</name>
</gene>
<dbReference type="GO" id="GO:0009507">
    <property type="term" value="C:chloroplast"/>
    <property type="evidence" value="ECO:0007669"/>
    <property type="project" value="TreeGrafter"/>
</dbReference>
<dbReference type="Gene3D" id="3.40.50.720">
    <property type="entry name" value="NAD(P)-binding Rossmann-like Domain"/>
    <property type="match status" value="1"/>
</dbReference>
<comment type="caution">
    <text evidence="1">The sequence shown here is derived from an EMBL/GenBank/DDBJ whole genome shotgun (WGS) entry which is preliminary data.</text>
</comment>
<sequence>MVKIGLRKDSHSFAKACAAIFRRKWHPGDTISSSDLELLLISDAAQDVHGRTTEVALGLLAVLGSLFTFATTFEQEYNSDILGERGERGKSGF</sequence>
<dbReference type="Proteomes" id="UP000594638">
    <property type="component" value="Unassembled WGS sequence"/>
</dbReference>
<keyword evidence="2" id="KW-1185">Reference proteome</keyword>
<dbReference type="InterPro" id="IPR013023">
    <property type="entry name" value="KARI"/>
</dbReference>
<organism evidence="1 2">
    <name type="scientific">Olea europaea subsp. europaea</name>
    <dbReference type="NCBI Taxonomy" id="158383"/>
    <lineage>
        <taxon>Eukaryota</taxon>
        <taxon>Viridiplantae</taxon>
        <taxon>Streptophyta</taxon>
        <taxon>Embryophyta</taxon>
        <taxon>Tracheophyta</taxon>
        <taxon>Spermatophyta</taxon>
        <taxon>Magnoliopsida</taxon>
        <taxon>eudicotyledons</taxon>
        <taxon>Gunneridae</taxon>
        <taxon>Pentapetalae</taxon>
        <taxon>asterids</taxon>
        <taxon>lamiids</taxon>
        <taxon>Lamiales</taxon>
        <taxon>Oleaceae</taxon>
        <taxon>Oleeae</taxon>
        <taxon>Olea</taxon>
    </lineage>
</organism>
<proteinExistence type="predicted"/>
<dbReference type="GO" id="GO:0009099">
    <property type="term" value="P:L-valine biosynthetic process"/>
    <property type="evidence" value="ECO:0007669"/>
    <property type="project" value="TreeGrafter"/>
</dbReference>
<reference evidence="1 2" key="1">
    <citation type="submission" date="2019-12" db="EMBL/GenBank/DDBJ databases">
        <authorList>
            <person name="Alioto T."/>
            <person name="Alioto T."/>
            <person name="Gomez Garrido J."/>
        </authorList>
    </citation>
    <scope>NUCLEOTIDE SEQUENCE [LARGE SCALE GENOMIC DNA]</scope>
</reference>
<dbReference type="GO" id="GO:0009097">
    <property type="term" value="P:isoleucine biosynthetic process"/>
    <property type="evidence" value="ECO:0007669"/>
    <property type="project" value="TreeGrafter"/>
</dbReference>
<evidence type="ECO:0000313" key="1">
    <source>
        <dbReference type="EMBL" id="CAA3024501.1"/>
    </source>
</evidence>
<dbReference type="PANTHER" id="PTHR21371">
    <property type="entry name" value="KETOL-ACID REDUCTOISOMERASE, MITOCHONDRIAL"/>
    <property type="match status" value="1"/>
</dbReference>
<dbReference type="GO" id="GO:0005739">
    <property type="term" value="C:mitochondrion"/>
    <property type="evidence" value="ECO:0007669"/>
    <property type="project" value="TreeGrafter"/>
</dbReference>
<protein>
    <submittedName>
        <fullName evidence="1">Ketol-acid reductoisomerase, chloroplastic-like</fullName>
    </submittedName>
</protein>
<accession>A0A8S0V3P0</accession>
<dbReference type="Gramene" id="OE9A060250T1">
    <property type="protein sequence ID" value="OE9A060250C1"/>
    <property type="gene ID" value="OE9A060250"/>
</dbReference>
<name>A0A8S0V3P0_OLEEU</name>
<evidence type="ECO:0000313" key="2">
    <source>
        <dbReference type="Proteomes" id="UP000594638"/>
    </source>
</evidence>
<dbReference type="PANTHER" id="PTHR21371:SF1">
    <property type="entry name" value="KETOL-ACID REDUCTOISOMERASE, MITOCHONDRIAL"/>
    <property type="match status" value="1"/>
</dbReference>
<dbReference type="GO" id="GO:0004455">
    <property type="term" value="F:ketol-acid reductoisomerase activity"/>
    <property type="evidence" value="ECO:0007669"/>
    <property type="project" value="TreeGrafter"/>
</dbReference>